<feature type="region of interest" description="Disordered" evidence="1">
    <location>
        <begin position="144"/>
        <end position="164"/>
    </location>
</feature>
<protein>
    <submittedName>
        <fullName evidence="2">Retrovirus-related Pol polyprotein from transposon TNT 1-94</fullName>
    </submittedName>
</protein>
<dbReference type="AlphaFoldDB" id="A0A699QLP0"/>
<name>A0A699QLP0_TANCI</name>
<dbReference type="EMBL" id="BKCJ011020843">
    <property type="protein sequence ID" value="GFC68591.1"/>
    <property type="molecule type" value="Genomic_DNA"/>
</dbReference>
<comment type="caution">
    <text evidence="2">The sequence shown here is derived from an EMBL/GenBank/DDBJ whole genome shotgun (WGS) entry which is preliminary data.</text>
</comment>
<organism evidence="2">
    <name type="scientific">Tanacetum cinerariifolium</name>
    <name type="common">Dalmatian daisy</name>
    <name type="synonym">Chrysanthemum cinerariifolium</name>
    <dbReference type="NCBI Taxonomy" id="118510"/>
    <lineage>
        <taxon>Eukaryota</taxon>
        <taxon>Viridiplantae</taxon>
        <taxon>Streptophyta</taxon>
        <taxon>Embryophyta</taxon>
        <taxon>Tracheophyta</taxon>
        <taxon>Spermatophyta</taxon>
        <taxon>Magnoliopsida</taxon>
        <taxon>eudicotyledons</taxon>
        <taxon>Gunneridae</taxon>
        <taxon>Pentapetalae</taxon>
        <taxon>asterids</taxon>
        <taxon>campanulids</taxon>
        <taxon>Asterales</taxon>
        <taxon>Asteraceae</taxon>
        <taxon>Asteroideae</taxon>
        <taxon>Anthemideae</taxon>
        <taxon>Anthemidinae</taxon>
        <taxon>Tanacetum</taxon>
    </lineage>
</organism>
<evidence type="ECO:0000313" key="2">
    <source>
        <dbReference type="EMBL" id="GFC68591.1"/>
    </source>
</evidence>
<proteinExistence type="predicted"/>
<sequence>WDDKGDSSDDEGSTKIRAFMATTEDEPSVGKADARSGQWVDINLKKVHRLLSMTDDDERKHVLDYTHVDLHYVEDQRKNLVIKKWTYSKVTLDQLLFEQVLRNIIKALGGKGRKKEKISFKEVIFTKVDESSYVITPEITSDSKSECDSQEHLPPLPKLIGSAPSGTSERVISLSDLTLNMTDLTLDTPDPKKTRPSVKVSPAYVIKKNLMLILIHALIKRLNHHVRNTESVDHL</sequence>
<reference evidence="2" key="1">
    <citation type="journal article" date="2019" name="Sci. Rep.">
        <title>Draft genome of Tanacetum cinerariifolium, the natural source of mosquito coil.</title>
        <authorList>
            <person name="Yamashiro T."/>
            <person name="Shiraishi A."/>
            <person name="Satake H."/>
            <person name="Nakayama K."/>
        </authorList>
    </citation>
    <scope>NUCLEOTIDE SEQUENCE</scope>
</reference>
<gene>
    <name evidence="2" type="ORF">Tci_840561</name>
</gene>
<feature type="non-terminal residue" evidence="2">
    <location>
        <position position="1"/>
    </location>
</feature>
<evidence type="ECO:0000256" key="1">
    <source>
        <dbReference type="SAM" id="MobiDB-lite"/>
    </source>
</evidence>
<accession>A0A699QLP0</accession>